<evidence type="ECO:0000313" key="2">
    <source>
        <dbReference type="Proteomes" id="UP000738270"/>
    </source>
</evidence>
<comment type="caution">
    <text evidence="1">The sequence shown here is derived from an EMBL/GenBank/DDBJ whole genome shotgun (WGS) entry which is preliminary data.</text>
</comment>
<name>A0AAP2F612_RHOHA</name>
<proteinExistence type="predicted"/>
<dbReference type="Gene3D" id="3.40.50.880">
    <property type="match status" value="1"/>
</dbReference>
<reference evidence="1" key="1">
    <citation type="submission" date="2019-11" db="EMBL/GenBank/DDBJ databases">
        <title>Spread of Macrolides and rifampicin resistant Rhodococcus equi in clinical isolates in the USA.</title>
        <authorList>
            <person name="Alvarez-Narvaez S."/>
            <person name="Huber L."/>
            <person name="Cohen N.D."/>
            <person name="Slovis N."/>
            <person name="Greiter M."/>
            <person name="Giguere S."/>
            <person name="Hart K."/>
        </authorList>
    </citation>
    <scope>NUCLEOTIDE SEQUENCE</scope>
    <source>
        <strain evidence="1">Lh_38</strain>
    </source>
</reference>
<accession>A0AAP2F612</accession>
<dbReference type="EMBL" id="WUXD01000061">
    <property type="protein sequence ID" value="MBM4629198.1"/>
    <property type="molecule type" value="Genomic_DNA"/>
</dbReference>
<dbReference type="InterPro" id="IPR029062">
    <property type="entry name" value="Class_I_gatase-like"/>
</dbReference>
<gene>
    <name evidence="1" type="ORF">GS453_21090</name>
</gene>
<feature type="non-terminal residue" evidence="1">
    <location>
        <position position="1"/>
    </location>
</feature>
<evidence type="ECO:0000313" key="1">
    <source>
        <dbReference type="EMBL" id="MBM4629198.1"/>
    </source>
</evidence>
<organism evidence="1 2">
    <name type="scientific">Rhodococcus hoagii</name>
    <name type="common">Corynebacterium equii</name>
    <dbReference type="NCBI Taxonomy" id="43767"/>
    <lineage>
        <taxon>Bacteria</taxon>
        <taxon>Bacillati</taxon>
        <taxon>Actinomycetota</taxon>
        <taxon>Actinomycetes</taxon>
        <taxon>Mycobacteriales</taxon>
        <taxon>Nocardiaceae</taxon>
        <taxon>Prescottella</taxon>
    </lineage>
</organism>
<dbReference type="SUPFAM" id="SSF52317">
    <property type="entry name" value="Class I glutamine amidotransferase-like"/>
    <property type="match status" value="1"/>
</dbReference>
<protein>
    <submittedName>
        <fullName evidence="1">Type 1 glutamine amidotransferase domain-containing protein</fullName>
    </submittedName>
</protein>
<dbReference type="Proteomes" id="UP000738270">
    <property type="component" value="Unassembled WGS sequence"/>
</dbReference>
<sequence>GAVYSFAAEPFAPHVVEDGRLVTGQNPRAHGPWPKRLKQLG</sequence>
<keyword evidence="1" id="KW-0315">Glutamine amidotransferase</keyword>
<dbReference type="AlphaFoldDB" id="A0AAP2F612"/>